<name>A0A7U2I1S7_PHANO</name>
<reference evidence="2" key="1">
    <citation type="journal article" date="2021" name="BMC Genomics">
        <title>Chromosome-level genome assembly and manually-curated proteome of model necrotroph Parastagonospora nodorum Sn15 reveals a genome-wide trove of candidate effector homologs, and redundancy of virulence-related functions within an accessory chromosome.</title>
        <authorList>
            <person name="Bertazzoni S."/>
            <person name="Jones D.A.B."/>
            <person name="Phan H.T."/>
            <person name="Tan K.-C."/>
            <person name="Hane J.K."/>
        </authorList>
    </citation>
    <scope>NUCLEOTIDE SEQUENCE [LARGE SCALE GENOMIC DNA]</scope>
    <source>
        <strain evidence="2">SN15 / ATCC MYA-4574 / FGSC 10173)</strain>
    </source>
</reference>
<accession>A0A7U2I1S7</accession>
<dbReference type="OrthoDB" id="5413827at2759"/>
<dbReference type="Proteomes" id="UP000663193">
    <property type="component" value="Chromosome 8"/>
</dbReference>
<sequence>MATATDQITVSNAANSPLLRLPAELRNEIFAYVVSQGTCEIPMERSPGGYRSRPIPTPDRKLYGRPFRLGLLPDWFGLLHACK</sequence>
<organism evidence="1 2">
    <name type="scientific">Phaeosphaeria nodorum (strain SN15 / ATCC MYA-4574 / FGSC 10173)</name>
    <name type="common">Glume blotch fungus</name>
    <name type="synonym">Parastagonospora nodorum</name>
    <dbReference type="NCBI Taxonomy" id="321614"/>
    <lineage>
        <taxon>Eukaryota</taxon>
        <taxon>Fungi</taxon>
        <taxon>Dikarya</taxon>
        <taxon>Ascomycota</taxon>
        <taxon>Pezizomycotina</taxon>
        <taxon>Dothideomycetes</taxon>
        <taxon>Pleosporomycetidae</taxon>
        <taxon>Pleosporales</taxon>
        <taxon>Pleosporineae</taxon>
        <taxon>Phaeosphaeriaceae</taxon>
        <taxon>Parastagonospora</taxon>
    </lineage>
</organism>
<dbReference type="VEuPathDB" id="FungiDB:JI435_047230"/>
<protein>
    <submittedName>
        <fullName evidence="1">Uncharacterized protein</fullName>
    </submittedName>
</protein>
<dbReference type="RefSeq" id="XP_001795135.1">
    <property type="nucleotide sequence ID" value="XM_001795083.1"/>
</dbReference>
<gene>
    <name evidence="1" type="ORF">JI435_047230</name>
</gene>
<proteinExistence type="predicted"/>
<dbReference type="AlphaFoldDB" id="A0A7U2I1S7"/>
<evidence type="ECO:0000313" key="1">
    <source>
        <dbReference type="EMBL" id="QRC98683.1"/>
    </source>
</evidence>
<dbReference type="EMBL" id="CP069030">
    <property type="protein sequence ID" value="QRC98683.1"/>
    <property type="molecule type" value="Genomic_DNA"/>
</dbReference>
<dbReference type="KEGG" id="pno:SNOG_04723"/>
<keyword evidence="2" id="KW-1185">Reference proteome</keyword>
<evidence type="ECO:0000313" key="2">
    <source>
        <dbReference type="Proteomes" id="UP000663193"/>
    </source>
</evidence>